<dbReference type="SUPFAM" id="SSF52096">
    <property type="entry name" value="ClpP/crotonase"/>
    <property type="match status" value="1"/>
</dbReference>
<gene>
    <name evidence="3" type="ORF">EJC49_14575</name>
</gene>
<keyword evidence="2" id="KW-0456">Lyase</keyword>
<dbReference type="Gene3D" id="3.90.226.10">
    <property type="entry name" value="2-enoyl-CoA Hydratase, Chain A, domain 1"/>
    <property type="match status" value="1"/>
</dbReference>
<accession>A0A3S0G7M9</accession>
<dbReference type="NCBIfam" id="NF004634">
    <property type="entry name" value="PRK05980.1"/>
    <property type="match status" value="1"/>
</dbReference>
<comment type="similarity">
    <text evidence="1">Belongs to the enoyl-CoA hydratase/isomerase family.</text>
</comment>
<dbReference type="InterPro" id="IPR001753">
    <property type="entry name" value="Enoyl-CoA_hydra/iso"/>
</dbReference>
<evidence type="ECO:0000256" key="1">
    <source>
        <dbReference type="ARBA" id="ARBA00005254"/>
    </source>
</evidence>
<dbReference type="Proteomes" id="UP000278398">
    <property type="component" value="Unassembled WGS sequence"/>
</dbReference>
<sequence length="262" mass="27612">MTMETLLQEATDGVAVLTLNRPDKLNALDYPLIDSLTAALDVIEADATIGAVILTGAGRAFCAGADIRAFSASVEAGAEVALRDFVRRGQALTSRLERFPKPIIAAVNGIAYGGGCEMVEAVALAIASEDARFAKPEITLGFPPPFGGTQRLPRLVGRKRALKMILTGDVISAQEAAAMGLVNAVVPRGKLIEEARELAGRIITHSPRAISACLASVTRGMNLSIDEGLAVEALHFGRMAQTPDIMEGISAFLEKRSPAFKD</sequence>
<dbReference type="OrthoDB" id="9807606at2"/>
<dbReference type="GO" id="GO:0006635">
    <property type="term" value="P:fatty acid beta-oxidation"/>
    <property type="evidence" value="ECO:0007669"/>
    <property type="project" value="TreeGrafter"/>
</dbReference>
<dbReference type="RefSeq" id="WP_126700714.1">
    <property type="nucleotide sequence ID" value="NZ_RWKW01000052.1"/>
</dbReference>
<dbReference type="GO" id="GO:0016836">
    <property type="term" value="F:hydro-lyase activity"/>
    <property type="evidence" value="ECO:0007669"/>
    <property type="project" value="UniProtKB-ARBA"/>
</dbReference>
<dbReference type="FunFam" id="1.10.12.10:FF:000001">
    <property type="entry name" value="Probable enoyl-CoA hydratase, mitochondrial"/>
    <property type="match status" value="1"/>
</dbReference>
<proteinExistence type="inferred from homology"/>
<dbReference type="FunFam" id="3.90.226.10:FF:000009">
    <property type="entry name" value="Carnitinyl-CoA dehydratase"/>
    <property type="match status" value="1"/>
</dbReference>
<name>A0A3S0G7M9_9HYPH</name>
<dbReference type="InterPro" id="IPR029045">
    <property type="entry name" value="ClpP/crotonase-like_dom_sf"/>
</dbReference>
<dbReference type="PANTHER" id="PTHR11941">
    <property type="entry name" value="ENOYL-COA HYDRATASE-RELATED"/>
    <property type="match status" value="1"/>
</dbReference>
<protein>
    <submittedName>
        <fullName evidence="3">Crotonase/enoyl-CoA hydratase family protein</fullName>
    </submittedName>
</protein>
<comment type="caution">
    <text evidence="3">The sequence shown here is derived from an EMBL/GenBank/DDBJ whole genome shotgun (WGS) entry which is preliminary data.</text>
</comment>
<dbReference type="PANTHER" id="PTHR11941:SF54">
    <property type="entry name" value="ENOYL-COA HYDRATASE, MITOCHONDRIAL"/>
    <property type="match status" value="1"/>
</dbReference>
<dbReference type="Pfam" id="PF00378">
    <property type="entry name" value="ECH_1"/>
    <property type="match status" value="1"/>
</dbReference>
<evidence type="ECO:0000313" key="4">
    <source>
        <dbReference type="Proteomes" id="UP000278398"/>
    </source>
</evidence>
<keyword evidence="4" id="KW-1185">Reference proteome</keyword>
<evidence type="ECO:0000313" key="3">
    <source>
        <dbReference type="EMBL" id="RST85666.1"/>
    </source>
</evidence>
<evidence type="ECO:0000256" key="2">
    <source>
        <dbReference type="ARBA" id="ARBA00023239"/>
    </source>
</evidence>
<dbReference type="AlphaFoldDB" id="A0A3S0G7M9"/>
<dbReference type="EMBL" id="RWKW01000052">
    <property type="protein sequence ID" value="RST85666.1"/>
    <property type="molecule type" value="Genomic_DNA"/>
</dbReference>
<organism evidence="3 4">
    <name type="scientific">Aquibium carbonis</name>
    <dbReference type="NCBI Taxonomy" id="2495581"/>
    <lineage>
        <taxon>Bacteria</taxon>
        <taxon>Pseudomonadati</taxon>
        <taxon>Pseudomonadota</taxon>
        <taxon>Alphaproteobacteria</taxon>
        <taxon>Hyphomicrobiales</taxon>
        <taxon>Phyllobacteriaceae</taxon>
        <taxon>Aquibium</taxon>
    </lineage>
</organism>
<dbReference type="CDD" id="cd06558">
    <property type="entry name" value="crotonase-like"/>
    <property type="match status" value="1"/>
</dbReference>
<reference evidence="3 4" key="1">
    <citation type="submission" date="2018-12" db="EMBL/GenBank/DDBJ databases">
        <title>Mesorhizobium carbonis sp. nov., isolated from coal mine water.</title>
        <authorList>
            <person name="Xin W."/>
            <person name="Xu Z."/>
            <person name="Xiang F."/>
            <person name="Zhang J."/>
            <person name="Xi L."/>
            <person name="Liu J."/>
        </authorList>
    </citation>
    <scope>NUCLEOTIDE SEQUENCE [LARGE SCALE GENOMIC DNA]</scope>
    <source>
        <strain evidence="3 4">B2.3</strain>
    </source>
</reference>